<dbReference type="CDD" id="cd06170">
    <property type="entry name" value="LuxR_C_like"/>
    <property type="match status" value="1"/>
</dbReference>
<dbReference type="InterPro" id="IPR036388">
    <property type="entry name" value="WH-like_DNA-bd_sf"/>
</dbReference>
<evidence type="ECO:0000259" key="4">
    <source>
        <dbReference type="PROSITE" id="PS50043"/>
    </source>
</evidence>
<dbReference type="Proteomes" id="UP000581206">
    <property type="component" value="Unassembled WGS sequence"/>
</dbReference>
<keyword evidence="1" id="KW-0805">Transcription regulation</keyword>
<keyword evidence="3" id="KW-0804">Transcription</keyword>
<dbReference type="PANTHER" id="PTHR44688">
    <property type="entry name" value="DNA-BINDING TRANSCRIPTIONAL ACTIVATOR DEVR_DOSR"/>
    <property type="match status" value="1"/>
</dbReference>
<gene>
    <name evidence="5" type="ORF">HGA03_07055</name>
</gene>
<reference evidence="5 6" key="1">
    <citation type="submission" date="2020-04" db="EMBL/GenBank/DDBJ databases">
        <title>MicrobeNet Type strains.</title>
        <authorList>
            <person name="Nicholson A.C."/>
        </authorList>
    </citation>
    <scope>NUCLEOTIDE SEQUENCE [LARGE SCALE GENOMIC DNA]</scope>
    <source>
        <strain evidence="5 6">ATCC BAA-788</strain>
    </source>
</reference>
<accession>A0A7X6KUU9</accession>
<evidence type="ECO:0000256" key="2">
    <source>
        <dbReference type="ARBA" id="ARBA00023125"/>
    </source>
</evidence>
<dbReference type="EMBL" id="JAAXOX010000003">
    <property type="protein sequence ID" value="NKY22423.1"/>
    <property type="molecule type" value="Genomic_DNA"/>
</dbReference>
<dbReference type="GO" id="GO:0003677">
    <property type="term" value="F:DNA binding"/>
    <property type="evidence" value="ECO:0007669"/>
    <property type="project" value="UniProtKB-KW"/>
</dbReference>
<dbReference type="SUPFAM" id="SSF48452">
    <property type="entry name" value="TPR-like"/>
    <property type="match status" value="1"/>
</dbReference>
<proteinExistence type="predicted"/>
<dbReference type="Pfam" id="PF00196">
    <property type="entry name" value="GerE"/>
    <property type="match status" value="1"/>
</dbReference>
<dbReference type="InterPro" id="IPR027417">
    <property type="entry name" value="P-loop_NTPase"/>
</dbReference>
<evidence type="ECO:0000313" key="5">
    <source>
        <dbReference type="EMBL" id="NKY22423.1"/>
    </source>
</evidence>
<evidence type="ECO:0000256" key="3">
    <source>
        <dbReference type="ARBA" id="ARBA00023163"/>
    </source>
</evidence>
<protein>
    <submittedName>
        <fullName evidence="5">Helix-turn-helix transcriptional regulator</fullName>
    </submittedName>
</protein>
<dbReference type="RefSeq" id="WP_168629560.1">
    <property type="nucleotide sequence ID" value="NZ_BONL01000013.1"/>
</dbReference>
<keyword evidence="6" id="KW-1185">Reference proteome</keyword>
<sequence length="850" mass="89481">MAQVTHRGGSAFLHDEVLAAALRRLRTHRDVVLIGDTGSGRSTVLAQLAERLRAAGSAVVELAGLVSARGLPLGVFGVHPVLRPRAGARYGLPEAVAALGTALGTGPAAVLLDDPHLLDDVSAAAVAAVLRRRPARVSVVLGAPQGVDLPELAPDLARGAAVVRIEPMTISATAALLAEELDGPADGGLVATVLGRCGGNPRVALDLVDAAREAGAVGRVRGRWAQTGVLDLVRVDAVVHDLLADLPGDQREALDLLAWLGLVDLDTARRLAGTRTLSALDAAGRIAVQPSGQDHLVAVSPPALGQALRLRMTPTARAAVRERADQVLGSDRIGPATSGLPESAHLSAQPPFQAAQDQTAILTESVRTQAARHLRVWEDRRDVAAALPVLRLRLLDGLASIGVDEIFAGTAATSADDPDDLGIYLLLRAQWAGCRGRSVREAFTVDPGPSGALAMPETPEPFLDLLDALYQARIWPADQLAALDDRDVPPSLRDLVLIWRGRLAIEEGSPDRALDLLGGWRPSSGHRPFAHQLDALRGDALLLAGQVEDAVAWARDRLSAASAELSMFGVRLAARGLASALFVAGEHDEALRVLGVLLGAGRCGPVQSPYDERILALAAVGHALRDEHDLADVLLDELARTPRPYQPVLDVLDPWARGEVAYVRTGTAGSADGEAMWAAGERLYQAGRRTSALLCWALAPLVLDDERLRRLEDLAGATAVAALTPVLRLNRAIARGSADQVLAAVAALRVPGPLIQVAIDTAARRGGTADGIADAGGPLAVDAVRRGRERRAPLTGREQEVVALARDGLTNRQIASRLYLSVRTVESHLYRAMQKLGVTDRARLADLPGD</sequence>
<dbReference type="InterPro" id="IPR016032">
    <property type="entry name" value="Sig_transdc_resp-reg_C-effctor"/>
</dbReference>
<dbReference type="PANTHER" id="PTHR44688:SF16">
    <property type="entry name" value="DNA-BINDING TRANSCRIPTIONAL ACTIVATOR DEVR_DOSR"/>
    <property type="match status" value="1"/>
</dbReference>
<dbReference type="PRINTS" id="PR00038">
    <property type="entry name" value="HTHLUXR"/>
</dbReference>
<comment type="caution">
    <text evidence="5">The sequence shown here is derived from an EMBL/GenBank/DDBJ whole genome shotgun (WGS) entry which is preliminary data.</text>
</comment>
<evidence type="ECO:0000313" key="6">
    <source>
        <dbReference type="Proteomes" id="UP000581206"/>
    </source>
</evidence>
<keyword evidence="2" id="KW-0238">DNA-binding</keyword>
<feature type="domain" description="HTH luxR-type" evidence="4">
    <location>
        <begin position="787"/>
        <end position="850"/>
    </location>
</feature>
<dbReference type="AlphaFoldDB" id="A0A7X6KUU9"/>
<dbReference type="InterPro" id="IPR000792">
    <property type="entry name" value="Tscrpt_reg_LuxR_C"/>
</dbReference>
<dbReference type="Gene3D" id="1.10.10.10">
    <property type="entry name" value="Winged helix-like DNA-binding domain superfamily/Winged helix DNA-binding domain"/>
    <property type="match status" value="1"/>
</dbReference>
<evidence type="ECO:0000256" key="1">
    <source>
        <dbReference type="ARBA" id="ARBA00023015"/>
    </source>
</evidence>
<organism evidence="5 6">
    <name type="scientific">Cellulomonas denverensis</name>
    <dbReference type="NCBI Taxonomy" id="264297"/>
    <lineage>
        <taxon>Bacteria</taxon>
        <taxon>Bacillati</taxon>
        <taxon>Actinomycetota</taxon>
        <taxon>Actinomycetes</taxon>
        <taxon>Micrococcales</taxon>
        <taxon>Cellulomonadaceae</taxon>
        <taxon>Cellulomonas</taxon>
    </lineage>
</organism>
<dbReference type="PROSITE" id="PS00622">
    <property type="entry name" value="HTH_LUXR_1"/>
    <property type="match status" value="1"/>
</dbReference>
<dbReference type="SUPFAM" id="SSF52540">
    <property type="entry name" value="P-loop containing nucleoside triphosphate hydrolases"/>
    <property type="match status" value="1"/>
</dbReference>
<dbReference type="GO" id="GO:0006355">
    <property type="term" value="P:regulation of DNA-templated transcription"/>
    <property type="evidence" value="ECO:0007669"/>
    <property type="project" value="InterPro"/>
</dbReference>
<dbReference type="SMART" id="SM00421">
    <property type="entry name" value="HTH_LUXR"/>
    <property type="match status" value="1"/>
</dbReference>
<name>A0A7X6KUU9_9CELL</name>
<dbReference type="SUPFAM" id="SSF46894">
    <property type="entry name" value="C-terminal effector domain of the bipartite response regulators"/>
    <property type="match status" value="1"/>
</dbReference>
<dbReference type="InterPro" id="IPR011990">
    <property type="entry name" value="TPR-like_helical_dom_sf"/>
</dbReference>
<dbReference type="PROSITE" id="PS50043">
    <property type="entry name" value="HTH_LUXR_2"/>
    <property type="match status" value="1"/>
</dbReference>